<reference evidence="18" key="2">
    <citation type="submission" date="2016-11" db="UniProtKB">
        <authorList>
            <consortium name="WormBaseParasite"/>
        </authorList>
    </citation>
    <scope>IDENTIFICATION</scope>
</reference>
<keyword evidence="6" id="KW-0597">Phosphoprotein</keyword>
<dbReference type="PANTHER" id="PTHR10749:SF7">
    <property type="entry name" value="PHOSPHORYLASE B KINASE REGULATORY SUBUNIT ALPHA-RELATED"/>
    <property type="match status" value="1"/>
</dbReference>
<dbReference type="GO" id="GO:0005516">
    <property type="term" value="F:calmodulin binding"/>
    <property type="evidence" value="ECO:0007669"/>
    <property type="project" value="UniProtKB-KW"/>
</dbReference>
<evidence type="ECO:0000256" key="8">
    <source>
        <dbReference type="ARBA" id="ARBA00022860"/>
    </source>
</evidence>
<evidence type="ECO:0000256" key="2">
    <source>
        <dbReference type="ARBA" id="ARBA00004342"/>
    </source>
</evidence>
<keyword evidence="12 13" id="KW-0636">Prenylation</keyword>
<evidence type="ECO:0000259" key="15">
    <source>
        <dbReference type="Pfam" id="PF00723"/>
    </source>
</evidence>
<dbReference type="Gene3D" id="1.50.10.10">
    <property type="match status" value="1"/>
</dbReference>
<dbReference type="WBParaSite" id="EN70_12017">
    <property type="protein sequence ID" value="EN70_12017"/>
    <property type="gene ID" value="EN70_12017"/>
</dbReference>
<dbReference type="GO" id="GO:0005964">
    <property type="term" value="C:phosphorylase kinase complex"/>
    <property type="evidence" value="ECO:0007669"/>
    <property type="project" value="TreeGrafter"/>
</dbReference>
<dbReference type="SUPFAM" id="SSF48208">
    <property type="entry name" value="Six-hairpin glycosidases"/>
    <property type="match status" value="1"/>
</dbReference>
<evidence type="ECO:0000313" key="17">
    <source>
        <dbReference type="Proteomes" id="UP000095285"/>
    </source>
</evidence>
<dbReference type="InterPro" id="IPR008734">
    <property type="entry name" value="PHK_A/B_su"/>
</dbReference>
<dbReference type="eggNOG" id="KOG3635">
    <property type="taxonomic scope" value="Eukaryota"/>
</dbReference>
<evidence type="ECO:0000256" key="5">
    <source>
        <dbReference type="ARBA" id="ARBA00022475"/>
    </source>
</evidence>
<dbReference type="InterPro" id="IPR008928">
    <property type="entry name" value="6-hairpin_glycosidase_sf"/>
</dbReference>
<evidence type="ECO:0000256" key="12">
    <source>
        <dbReference type="ARBA" id="ARBA00023289"/>
    </source>
</evidence>
<evidence type="ECO:0000256" key="14">
    <source>
        <dbReference type="SAM" id="MobiDB-lite"/>
    </source>
</evidence>
<comment type="similarity">
    <text evidence="4 13">Belongs to the phosphorylase b kinase regulatory chain family.</text>
</comment>
<comment type="pathway">
    <text evidence="3 13">Glycan biosynthesis; glycogen metabolism.</text>
</comment>
<dbReference type="Proteomes" id="UP000095285">
    <property type="component" value="Unassembled WGS sequence"/>
</dbReference>
<comment type="subcellular location">
    <subcellularLocation>
        <location evidence="2 13">Cell membrane</location>
        <topology evidence="2 13">Lipid-anchor</topology>
        <orientation evidence="2 13">Cytoplasmic side</orientation>
    </subcellularLocation>
</comment>
<dbReference type="FunFam" id="1.50.10.10:FF:000004">
    <property type="entry name" value="Phosphorylase b kinase regulatory subunit"/>
    <property type="match status" value="1"/>
</dbReference>
<keyword evidence="11 13" id="KW-0449">Lipoprotein</keyword>
<evidence type="ECO:0000256" key="10">
    <source>
        <dbReference type="ARBA" id="ARBA00023277"/>
    </source>
</evidence>
<keyword evidence="17" id="KW-1185">Reference proteome</keyword>
<dbReference type="Pfam" id="PF19292">
    <property type="entry name" value="KPBB_C"/>
    <property type="match status" value="1"/>
</dbReference>
<evidence type="ECO:0000256" key="1">
    <source>
        <dbReference type="ARBA" id="ARBA00002837"/>
    </source>
</evidence>
<proteinExistence type="inferred from homology"/>
<name>A0A1I7VBN1_LOALO</name>
<comment type="function">
    <text evidence="1">Phosphorylase b kinase catalyzes the phosphorylation of serine in certain substrates, including troponin I. The alpha chain may bind calmodulin.</text>
</comment>
<organism evidence="17 18">
    <name type="scientific">Loa loa</name>
    <name type="common">Eye worm</name>
    <name type="synonym">Filaria loa</name>
    <dbReference type="NCBI Taxonomy" id="7209"/>
    <lineage>
        <taxon>Eukaryota</taxon>
        <taxon>Metazoa</taxon>
        <taxon>Ecdysozoa</taxon>
        <taxon>Nematoda</taxon>
        <taxon>Chromadorea</taxon>
        <taxon>Rhabditida</taxon>
        <taxon>Spirurina</taxon>
        <taxon>Spiruromorpha</taxon>
        <taxon>Filarioidea</taxon>
        <taxon>Onchocercidae</taxon>
        <taxon>Loa</taxon>
    </lineage>
</organism>
<evidence type="ECO:0000256" key="7">
    <source>
        <dbReference type="ARBA" id="ARBA00022600"/>
    </source>
</evidence>
<reference evidence="17" key="1">
    <citation type="submission" date="2012-04" db="EMBL/GenBank/DDBJ databases">
        <title>The Genome Sequence of Loa loa.</title>
        <authorList>
            <consortium name="The Broad Institute Genome Sequencing Platform"/>
            <consortium name="Broad Institute Genome Sequencing Center for Infectious Disease"/>
            <person name="Nutman T.B."/>
            <person name="Fink D.L."/>
            <person name="Russ C."/>
            <person name="Young S."/>
            <person name="Zeng Q."/>
            <person name="Gargeya S."/>
            <person name="Alvarado L."/>
            <person name="Berlin A."/>
            <person name="Chapman S.B."/>
            <person name="Chen Z."/>
            <person name="Freedman E."/>
            <person name="Gellesch M."/>
            <person name="Goldberg J."/>
            <person name="Griggs A."/>
            <person name="Gujja S."/>
            <person name="Heilman E.R."/>
            <person name="Heiman D."/>
            <person name="Howarth C."/>
            <person name="Mehta T."/>
            <person name="Neiman D."/>
            <person name="Pearson M."/>
            <person name="Roberts A."/>
            <person name="Saif S."/>
            <person name="Shea T."/>
            <person name="Shenoy N."/>
            <person name="Sisk P."/>
            <person name="Stolte C."/>
            <person name="Sykes S."/>
            <person name="White J."/>
            <person name="Yandava C."/>
            <person name="Haas B."/>
            <person name="Henn M.R."/>
            <person name="Nusbaum C."/>
            <person name="Birren B."/>
        </authorList>
    </citation>
    <scope>NUCLEOTIDE SEQUENCE [LARGE SCALE GENOMIC DNA]</scope>
</reference>
<evidence type="ECO:0000313" key="18">
    <source>
        <dbReference type="WBParaSite" id="EN70_12017"/>
    </source>
</evidence>
<keyword evidence="8 13" id="KW-0112">Calmodulin-binding</keyword>
<feature type="domain" description="Phosphorylase b kinase regulatory subunit alpha/beta C-terminal" evidence="16">
    <location>
        <begin position="1058"/>
        <end position="1255"/>
    </location>
</feature>
<keyword evidence="9 13" id="KW-0472">Membrane</keyword>
<evidence type="ECO:0000259" key="16">
    <source>
        <dbReference type="Pfam" id="PF19292"/>
    </source>
</evidence>
<dbReference type="GO" id="GO:0005977">
    <property type="term" value="P:glycogen metabolic process"/>
    <property type="evidence" value="ECO:0007669"/>
    <property type="project" value="UniProtKB-UniPathway"/>
</dbReference>
<protein>
    <recommendedName>
        <fullName evidence="13">Phosphorylase b kinase regulatory subunit</fullName>
    </recommendedName>
</protein>
<evidence type="ECO:0000256" key="3">
    <source>
        <dbReference type="ARBA" id="ARBA00005131"/>
    </source>
</evidence>
<keyword evidence="10 13" id="KW-0119">Carbohydrate metabolism</keyword>
<sequence>MRSRSASSVRLDYLMHLVEQTILKYQDPVTGLFTNNIEDSPDHAWVRDNLYATHAIWAMYRAYQKSADVNEDLARAKELGFTCVKTMQSLLECMMRQSDKVEQFKLHQRKNDALHAKYSAKTKSTVVGDYEWGHLQIDAISLFLLTLAQITASGLQIVRNFDEVAFVQNLVYYIEAGYRTPDYGVWERGDKTNQGIRELNSSSVGMVKAALQALNDVGDLFGDGSKGSVIHVLPDQIQQCSALLTSMLPRESVSKETDFALLSVISYPAFAVEEQSLIQLTRQTIINTLLGRYGCRRFLRDGYKTPLEDPYRLYYNNSELQQFEDVECEWPLSVCFLMLDAVFSRDDAMIKHYWTIMEDIVINRNGLRLMPELYKVPFDKVAAEKHQHGSQDREADGAIPFLWAQALYIICCLLYDGLLTPVELDPLRRRISAYEKHPPCEVQVTILAETHEVQQELLAQGIQVQSISEIDEVFCIQPTSIFARILSRLALLALVQILLKITFTDKFFVCVFRLGESAKLRLTGRPLDREIGVLSTSKLYQLGQKFVIFTPQFMDRKRSYLMYDIRILMNEWSSELQYIYSSWNNTSVSGRPLIVLIVAKNMLEATTNLLKYYSTGRREVNEKKATKEIDMAPSDSSFTDIHMKASVIGTIKKIATGYIGGARVVMKNVSDFFRTTAVSKLEFYGHNAENLFCEEEEEAMHRNLPSSDVDDPRLIVPSQMHGKLSLRGDAERYNIVHSTSMRHRSIMIDSDDQGKLLLRNNYKVTNERSQAPPLKRFLSPEKRSSTEDLIRTSSVVSLRSTSSGDSEKRLDTAQMDEMSTVNLIDMLTGTNVLDEQASIVHYLWMKKGPDFDTELNNLKGATVRALMEEIYLKACESRNWALIRLSFGLLKRLVDELSKSVTHLLVRQKQITVGMPSKNEEAITTPKTKEELHQIFKRVYSDDANSYALSQEIIVCLGSLVLTEPRLFVEMFRLRIGLIIQVLASELARFSSISGIDATQKLLQLSPFQVKSMLFLLLSGRLLEDFSTGAESGAKEQRSGMGSIRKQIEERKSRRSMSESTMHVDTNVLAPSDSEETDAEDTEAEKFGIWLRHRRIDGALNRVPPDFYAMLWDTVRRFPRGLSINHIVLHWGVTQEMTRREIKFALQVEEVLNQIAEPEYREIMIEALSLLSRMDRLLKMDNPNIPHDQPFVVDSVIHRANKLFVEHNKKMETIVMECCGSWKRCDGAQGMCQHFYDSAPAGEYGTAHYLIKALMDIFVLGT</sequence>
<dbReference type="InterPro" id="IPR011613">
    <property type="entry name" value="GH15-like"/>
</dbReference>
<dbReference type="AlphaFoldDB" id="A0A1I7VBN1"/>
<evidence type="ECO:0000256" key="11">
    <source>
        <dbReference type="ARBA" id="ARBA00023288"/>
    </source>
</evidence>
<dbReference type="UniPathway" id="UPA00163"/>
<dbReference type="GO" id="GO:0005886">
    <property type="term" value="C:plasma membrane"/>
    <property type="evidence" value="ECO:0007669"/>
    <property type="project" value="UniProtKB-SubCell"/>
</dbReference>
<evidence type="ECO:0000256" key="9">
    <source>
        <dbReference type="ARBA" id="ARBA00023136"/>
    </source>
</evidence>
<dbReference type="InterPro" id="IPR012341">
    <property type="entry name" value="6hp_glycosidase-like_sf"/>
</dbReference>
<keyword evidence="5 13" id="KW-1003">Cell membrane</keyword>
<feature type="region of interest" description="Disordered" evidence="14">
    <location>
        <begin position="1033"/>
        <end position="1081"/>
    </location>
</feature>
<feature type="domain" description="GH15-like" evidence="15">
    <location>
        <begin position="9"/>
        <end position="977"/>
    </location>
</feature>
<dbReference type="PANTHER" id="PTHR10749">
    <property type="entry name" value="PHOSPHORYLASE B KINASE REGULATORY SUBUNIT"/>
    <property type="match status" value="1"/>
</dbReference>
<dbReference type="STRING" id="7209.A0A1I7VBN1"/>
<evidence type="ECO:0000256" key="4">
    <source>
        <dbReference type="ARBA" id="ARBA00007128"/>
    </source>
</evidence>
<dbReference type="Pfam" id="PF00723">
    <property type="entry name" value="Glyco_hydro_15"/>
    <property type="match status" value="1"/>
</dbReference>
<evidence type="ECO:0000256" key="6">
    <source>
        <dbReference type="ARBA" id="ARBA00022553"/>
    </source>
</evidence>
<accession>A0A1I7VBN1</accession>
<dbReference type="InterPro" id="IPR045583">
    <property type="entry name" value="KPBA/B_C"/>
</dbReference>
<keyword evidence="7 13" id="KW-0321">Glycogen metabolism</keyword>
<evidence type="ECO:0000256" key="13">
    <source>
        <dbReference type="RuleBase" id="RU364123"/>
    </source>
</evidence>